<protein>
    <submittedName>
        <fullName evidence="1">HopJ type III effector protein</fullName>
    </submittedName>
</protein>
<reference evidence="2" key="1">
    <citation type="journal article" date="2019" name="Int. J. Syst. Evol. Microbiol.">
        <title>The Global Catalogue of Microorganisms (GCM) 10K type strain sequencing project: providing services to taxonomists for standard genome sequencing and annotation.</title>
        <authorList>
            <consortium name="The Broad Institute Genomics Platform"/>
            <consortium name="The Broad Institute Genome Sequencing Center for Infectious Disease"/>
            <person name="Wu L."/>
            <person name="Ma J."/>
        </authorList>
    </citation>
    <scope>NUCLEOTIDE SEQUENCE [LARGE SCALE GENOMIC DNA]</scope>
    <source>
        <strain evidence="2">JCM 17386</strain>
    </source>
</reference>
<keyword evidence="2" id="KW-1185">Reference proteome</keyword>
<dbReference type="Gene3D" id="3.20.160.10">
    <property type="entry name" value="vpa0580 domain like"/>
    <property type="match status" value="1"/>
</dbReference>
<dbReference type="EMBL" id="BAABAO010000011">
    <property type="protein sequence ID" value="GAA4133981.1"/>
    <property type="molecule type" value="Genomic_DNA"/>
</dbReference>
<accession>A0ABP7YCG0</accession>
<evidence type="ECO:0000313" key="1">
    <source>
        <dbReference type="EMBL" id="GAA4133981.1"/>
    </source>
</evidence>
<organism evidence="1 2">
    <name type="scientific">Flavobacterium chungbukense</name>
    <dbReference type="NCBI Taxonomy" id="877464"/>
    <lineage>
        <taxon>Bacteria</taxon>
        <taxon>Pseudomonadati</taxon>
        <taxon>Bacteroidota</taxon>
        <taxon>Flavobacteriia</taxon>
        <taxon>Flavobacteriales</taxon>
        <taxon>Flavobacteriaceae</taxon>
        <taxon>Flavobacterium</taxon>
    </lineage>
</organism>
<gene>
    <name evidence="1" type="ORF">GCM10022250_28270</name>
</gene>
<sequence length="122" mass="13660">MAKKTTINMSIQSFLEKVKQTPTQITFPETIAVIEENYNFTPTAFQNGTQHNAAGENSGSCKLFSFAKLQNLSKEETLACFGAFYFEEVLGDPNGTNHQNIRNFINLGWDGIQFEENALEAK</sequence>
<dbReference type="InterPro" id="IPR038604">
    <property type="entry name" value="HopJ_sf"/>
</dbReference>
<proteinExistence type="predicted"/>
<dbReference type="Proteomes" id="UP001501333">
    <property type="component" value="Unassembled WGS sequence"/>
</dbReference>
<evidence type="ECO:0000313" key="2">
    <source>
        <dbReference type="Proteomes" id="UP001501333"/>
    </source>
</evidence>
<comment type="caution">
    <text evidence="1">The sequence shown here is derived from an EMBL/GenBank/DDBJ whole genome shotgun (WGS) entry which is preliminary data.</text>
</comment>
<dbReference type="Pfam" id="PF08888">
    <property type="entry name" value="HopJ"/>
    <property type="match status" value="1"/>
</dbReference>
<name>A0ABP7YCG0_9FLAO</name>
<dbReference type="InterPro" id="IPR014984">
    <property type="entry name" value="HopJ"/>
</dbReference>